<dbReference type="Pfam" id="PF12704">
    <property type="entry name" value="MacB_PCD"/>
    <property type="match status" value="1"/>
</dbReference>
<evidence type="ECO:0000313" key="11">
    <source>
        <dbReference type="Proteomes" id="UP000075359"/>
    </source>
</evidence>
<dbReference type="EMBL" id="LNKT01000003">
    <property type="protein sequence ID" value="KYJ87223.1"/>
    <property type="molecule type" value="Genomic_DNA"/>
</dbReference>
<keyword evidence="11" id="KW-1185">Reference proteome</keyword>
<dbReference type="OrthoDB" id="9808461at2"/>
<dbReference type="RefSeq" id="WP_067329151.1">
    <property type="nucleotide sequence ID" value="NZ_LNKT01000003.1"/>
</dbReference>
<keyword evidence="6 7" id="KW-0472">Membrane</keyword>
<keyword evidence="4 7" id="KW-0812">Transmembrane</keyword>
<keyword evidence="5 7" id="KW-1133">Transmembrane helix</keyword>
<protein>
    <recommendedName>
        <fullName evidence="12">ABC3 transporter permease protein domain-containing protein</fullName>
    </recommendedName>
</protein>
<feature type="transmembrane region" description="Helical" evidence="7">
    <location>
        <begin position="31"/>
        <end position="57"/>
    </location>
</feature>
<evidence type="ECO:0000256" key="2">
    <source>
        <dbReference type="ARBA" id="ARBA00005236"/>
    </source>
</evidence>
<accession>A0A151CIX6</accession>
<dbReference type="GO" id="GO:0044874">
    <property type="term" value="P:lipoprotein localization to outer membrane"/>
    <property type="evidence" value="ECO:0007669"/>
    <property type="project" value="TreeGrafter"/>
</dbReference>
<feature type="transmembrane region" description="Helical" evidence="7">
    <location>
        <begin position="320"/>
        <end position="347"/>
    </location>
</feature>
<feature type="transmembrane region" description="Helical" evidence="7">
    <location>
        <begin position="273"/>
        <end position="299"/>
    </location>
</feature>
<reference evidence="10 11" key="1">
    <citation type="submission" date="2015-11" db="EMBL/GenBank/DDBJ databases">
        <title>Draft genome of Sulfurovum riftiae 1812E, a member of the Epsilonproteobacteria isolated from the tube of the deep-sea hydrothermal vent tubewom Riftia pachyptila.</title>
        <authorList>
            <person name="Vetriani C."/>
            <person name="Giovannelli D."/>
        </authorList>
    </citation>
    <scope>NUCLEOTIDE SEQUENCE [LARGE SCALE GENOMIC DNA]</scope>
    <source>
        <strain evidence="10 11">1812E</strain>
    </source>
</reference>
<dbReference type="Pfam" id="PF02687">
    <property type="entry name" value="FtsX"/>
    <property type="match status" value="1"/>
</dbReference>
<dbReference type="STRING" id="1630136.AS592_12040"/>
<dbReference type="InterPro" id="IPR003838">
    <property type="entry name" value="ABC3_permease_C"/>
</dbReference>
<name>A0A151CIX6_9BACT</name>
<dbReference type="AlphaFoldDB" id="A0A151CIX6"/>
<gene>
    <name evidence="10" type="ORF">AS592_12040</name>
</gene>
<dbReference type="Proteomes" id="UP000075359">
    <property type="component" value="Unassembled WGS sequence"/>
</dbReference>
<sequence length="408" mass="45467">MSATIPGVMPNKRFVRQIIRHYLKYDKENPFIFISALLAFLGIAAGVMVLMIAMGIMNGTQQEFSKKLFVMNYPLTVLPIEENAVNDDLIKTLADKFPHLKFSPYYTTQVITKNEGAVQGSLLYGVDYDKESQLNDVFKQARGDGKSKFKVVIGEGLSFEMNAMKGGKVTLYFSEQTAAGFGTMPLQKRFIVDGVFKSGLKAYDKAIMYTTLEAFEKLLKRQEGFYDGLHIYSKDPIKEIETIRKVLPPSVVIEGWWQQNGNFFAAMEMEKKALFLVLLLIILVASLNIISSLLMTVMSRRSEIALMRTLGATKKEIRAIFFRLGLIIGAAGIMAGTLMGALGIWALKTFDIISMPEDVYGTSKLPVDLMMSDFGFILLGTSVIILLSSLYPAKKAAQTDPLTVLRNE</sequence>
<evidence type="ECO:0000259" key="8">
    <source>
        <dbReference type="Pfam" id="PF02687"/>
    </source>
</evidence>
<feature type="domain" description="ABC3 transporter permease C-terminal" evidence="8">
    <location>
        <begin position="276"/>
        <end position="401"/>
    </location>
</feature>
<dbReference type="PANTHER" id="PTHR30489">
    <property type="entry name" value="LIPOPROTEIN-RELEASING SYSTEM TRANSMEMBRANE PROTEIN LOLE"/>
    <property type="match status" value="1"/>
</dbReference>
<evidence type="ECO:0008006" key="12">
    <source>
        <dbReference type="Google" id="ProtNLM"/>
    </source>
</evidence>
<comment type="caution">
    <text evidence="10">The sequence shown here is derived from an EMBL/GenBank/DDBJ whole genome shotgun (WGS) entry which is preliminary data.</text>
</comment>
<feature type="domain" description="MacB-like periplasmic core" evidence="9">
    <location>
        <begin position="37"/>
        <end position="216"/>
    </location>
</feature>
<evidence type="ECO:0000256" key="7">
    <source>
        <dbReference type="SAM" id="Phobius"/>
    </source>
</evidence>
<dbReference type="InterPro" id="IPR051447">
    <property type="entry name" value="Lipoprotein-release_system"/>
</dbReference>
<keyword evidence="3" id="KW-1003">Cell membrane</keyword>
<evidence type="ECO:0000313" key="10">
    <source>
        <dbReference type="EMBL" id="KYJ87223.1"/>
    </source>
</evidence>
<comment type="subcellular location">
    <subcellularLocation>
        <location evidence="1">Cell membrane</location>
        <topology evidence="1">Multi-pass membrane protein</topology>
    </subcellularLocation>
</comment>
<comment type="similarity">
    <text evidence="2">Belongs to the ABC-4 integral membrane protein family. LolC/E subfamily.</text>
</comment>
<evidence type="ECO:0000259" key="9">
    <source>
        <dbReference type="Pfam" id="PF12704"/>
    </source>
</evidence>
<dbReference type="GO" id="GO:0098797">
    <property type="term" value="C:plasma membrane protein complex"/>
    <property type="evidence" value="ECO:0007669"/>
    <property type="project" value="TreeGrafter"/>
</dbReference>
<feature type="transmembrane region" description="Helical" evidence="7">
    <location>
        <begin position="374"/>
        <end position="393"/>
    </location>
</feature>
<proteinExistence type="inferred from homology"/>
<evidence type="ECO:0000256" key="6">
    <source>
        <dbReference type="ARBA" id="ARBA00023136"/>
    </source>
</evidence>
<dbReference type="PANTHER" id="PTHR30489:SF0">
    <property type="entry name" value="LIPOPROTEIN-RELEASING SYSTEM TRANSMEMBRANE PROTEIN LOLE"/>
    <property type="match status" value="1"/>
</dbReference>
<dbReference type="InterPro" id="IPR025857">
    <property type="entry name" value="MacB_PCD"/>
</dbReference>
<organism evidence="10 11">
    <name type="scientific">Sulfurovum riftiae</name>
    <dbReference type="NCBI Taxonomy" id="1630136"/>
    <lineage>
        <taxon>Bacteria</taxon>
        <taxon>Pseudomonadati</taxon>
        <taxon>Campylobacterota</taxon>
        <taxon>Epsilonproteobacteria</taxon>
        <taxon>Campylobacterales</taxon>
        <taxon>Sulfurovaceae</taxon>
        <taxon>Sulfurovum</taxon>
    </lineage>
</organism>
<evidence type="ECO:0000256" key="4">
    <source>
        <dbReference type="ARBA" id="ARBA00022692"/>
    </source>
</evidence>
<evidence type="ECO:0000256" key="3">
    <source>
        <dbReference type="ARBA" id="ARBA00022475"/>
    </source>
</evidence>
<evidence type="ECO:0000256" key="5">
    <source>
        <dbReference type="ARBA" id="ARBA00022989"/>
    </source>
</evidence>
<evidence type="ECO:0000256" key="1">
    <source>
        <dbReference type="ARBA" id="ARBA00004651"/>
    </source>
</evidence>